<dbReference type="EMBL" id="JANAWD010000487">
    <property type="protein sequence ID" value="KAJ3478758.1"/>
    <property type="molecule type" value="Genomic_DNA"/>
</dbReference>
<evidence type="ECO:0008006" key="4">
    <source>
        <dbReference type="Google" id="ProtNLM"/>
    </source>
</evidence>
<comment type="caution">
    <text evidence="2">The sequence shown here is derived from an EMBL/GenBank/DDBJ whole genome shotgun (WGS) entry which is preliminary data.</text>
</comment>
<gene>
    <name evidence="2" type="ORF">NLI96_g9535</name>
</gene>
<name>A0AAD5UWU7_9APHY</name>
<evidence type="ECO:0000313" key="3">
    <source>
        <dbReference type="Proteomes" id="UP001212997"/>
    </source>
</evidence>
<feature type="compositionally biased region" description="Low complexity" evidence="1">
    <location>
        <begin position="1"/>
        <end position="16"/>
    </location>
</feature>
<dbReference type="AlphaFoldDB" id="A0AAD5UWU7"/>
<keyword evidence="3" id="KW-1185">Reference proteome</keyword>
<proteinExistence type="predicted"/>
<sequence>MSQPTSQAQQSQSQTANPTLAPSLLPVGQLESLKFKSSQIIESIQALQWTLEAGNQNFMPSWPDILSKYNILLSQSHSLSTSLFSLHTQHSAPNSQSPFEQLALHPNVGMTDAQLENDLIPLLRNQQTTDVLKMENDIVRRLSEHMSTKGSLGVLAPPPNAGLGGLARFGSMPKRTEYEDVLRECDQIRVEHDARCTRAENAVNILRDKYDWKARVEVEQEEPEELEWDPRLQDDFDESGGKEGGAGGYAGSRHSNDTDEEEELEEVLGNGEHTPEATPKVVATEIPMVES</sequence>
<protein>
    <recommendedName>
        <fullName evidence="4">Mediator of RNA polymerase II transcription subunit 8</fullName>
    </recommendedName>
</protein>
<accession>A0AAD5UWU7</accession>
<reference evidence="2" key="1">
    <citation type="submission" date="2022-07" db="EMBL/GenBank/DDBJ databases">
        <title>Genome Sequence of Physisporinus lineatus.</title>
        <authorList>
            <person name="Buettner E."/>
        </authorList>
    </citation>
    <scope>NUCLEOTIDE SEQUENCE</scope>
    <source>
        <strain evidence="2">VT162</strain>
    </source>
</reference>
<feature type="region of interest" description="Disordered" evidence="1">
    <location>
        <begin position="1"/>
        <end position="20"/>
    </location>
</feature>
<evidence type="ECO:0000256" key="1">
    <source>
        <dbReference type="SAM" id="MobiDB-lite"/>
    </source>
</evidence>
<dbReference type="Gene3D" id="1.20.58.1710">
    <property type="match status" value="1"/>
</dbReference>
<evidence type="ECO:0000313" key="2">
    <source>
        <dbReference type="EMBL" id="KAJ3478758.1"/>
    </source>
</evidence>
<organism evidence="2 3">
    <name type="scientific">Meripilus lineatus</name>
    <dbReference type="NCBI Taxonomy" id="2056292"/>
    <lineage>
        <taxon>Eukaryota</taxon>
        <taxon>Fungi</taxon>
        <taxon>Dikarya</taxon>
        <taxon>Basidiomycota</taxon>
        <taxon>Agaricomycotina</taxon>
        <taxon>Agaricomycetes</taxon>
        <taxon>Polyporales</taxon>
        <taxon>Meripilaceae</taxon>
        <taxon>Meripilus</taxon>
    </lineage>
</organism>
<dbReference type="Proteomes" id="UP001212997">
    <property type="component" value="Unassembled WGS sequence"/>
</dbReference>
<feature type="region of interest" description="Disordered" evidence="1">
    <location>
        <begin position="220"/>
        <end position="291"/>
    </location>
</feature>